<reference evidence="5 6" key="1">
    <citation type="submission" date="2022-10" db="EMBL/GenBank/DDBJ databases">
        <title>The complete genomes of actinobacterial strains from the NBC collection.</title>
        <authorList>
            <person name="Joergensen T.S."/>
            <person name="Alvarez Arevalo M."/>
            <person name="Sterndorff E.B."/>
            <person name="Faurdal D."/>
            <person name="Vuksanovic O."/>
            <person name="Mourched A.-S."/>
            <person name="Charusanti P."/>
            <person name="Shaw S."/>
            <person name="Blin K."/>
            <person name="Weber T."/>
        </authorList>
    </citation>
    <scope>NUCLEOTIDE SEQUENCE [LARGE SCALE GENOMIC DNA]</scope>
    <source>
        <strain evidence="5 6">NBC_00017</strain>
    </source>
</reference>
<evidence type="ECO:0000313" key="5">
    <source>
        <dbReference type="EMBL" id="WTW25204.1"/>
    </source>
</evidence>
<evidence type="ECO:0000259" key="4">
    <source>
        <dbReference type="PROSITE" id="PS01124"/>
    </source>
</evidence>
<dbReference type="SUPFAM" id="SSF51182">
    <property type="entry name" value="RmlC-like cupins"/>
    <property type="match status" value="1"/>
</dbReference>
<dbReference type="InterPro" id="IPR003313">
    <property type="entry name" value="AraC-bd"/>
</dbReference>
<dbReference type="PROSITE" id="PS01124">
    <property type="entry name" value="HTH_ARAC_FAMILY_2"/>
    <property type="match status" value="1"/>
</dbReference>
<evidence type="ECO:0000313" key="6">
    <source>
        <dbReference type="Proteomes" id="UP001621512"/>
    </source>
</evidence>
<keyword evidence="1" id="KW-0805">Transcription regulation</keyword>
<gene>
    <name evidence="5" type="ORF">OHU35_03790</name>
</gene>
<dbReference type="EMBL" id="CP108341">
    <property type="protein sequence ID" value="WTW25204.1"/>
    <property type="molecule type" value="Genomic_DNA"/>
</dbReference>
<dbReference type="Proteomes" id="UP001621512">
    <property type="component" value="Chromosome"/>
</dbReference>
<evidence type="ECO:0000256" key="2">
    <source>
        <dbReference type="ARBA" id="ARBA00023125"/>
    </source>
</evidence>
<keyword evidence="3" id="KW-0804">Transcription</keyword>
<evidence type="ECO:0000256" key="3">
    <source>
        <dbReference type="ARBA" id="ARBA00023163"/>
    </source>
</evidence>
<dbReference type="InterPro" id="IPR009057">
    <property type="entry name" value="Homeodomain-like_sf"/>
</dbReference>
<feature type="domain" description="HTH araC/xylS-type" evidence="4">
    <location>
        <begin position="193"/>
        <end position="291"/>
    </location>
</feature>
<organism evidence="5 6">
    <name type="scientific">Streptomyces purpurascens</name>
    <dbReference type="NCBI Taxonomy" id="1924"/>
    <lineage>
        <taxon>Bacteria</taxon>
        <taxon>Bacillati</taxon>
        <taxon>Actinomycetota</taxon>
        <taxon>Actinomycetes</taxon>
        <taxon>Kitasatosporales</taxon>
        <taxon>Streptomycetaceae</taxon>
        <taxon>Streptomyces</taxon>
    </lineage>
</organism>
<keyword evidence="2" id="KW-0238">DNA-binding</keyword>
<dbReference type="InterPro" id="IPR018060">
    <property type="entry name" value="HTH_AraC"/>
</dbReference>
<name>A0ABZ1MEA0_STREF</name>
<protein>
    <submittedName>
        <fullName evidence="5">AraC family transcriptional regulator</fullName>
    </submittedName>
</protein>
<dbReference type="Gene3D" id="1.10.10.60">
    <property type="entry name" value="Homeodomain-like"/>
    <property type="match status" value="1"/>
</dbReference>
<dbReference type="RefSeq" id="WP_405504621.1">
    <property type="nucleotide sequence ID" value="NZ_CP108341.1"/>
</dbReference>
<sequence length="305" mass="33747">MNRNGHDDVTDLPFRSSAGAPPGAEVLDFAGLLGRARGHGVDPFAPLRPTFHHLITVRSGTLRCSLDFTDHTLSEGDWLWARPGQILQFGADLAEARGTVVLFPSGFLGGTTVEAARVDQQTPPQPLVPRDEGRRQALRRVMDLLESEYRRLAELPLEVHIEVVRHLLAVLVLRLAHLHGAQDGDEVGSEAYRRFRQAVERDFTRSHRVEDYARQLGYSVRTLTRAARAATGSGAKRLIDDRVLLEAKRLLVHTDLSTAAVGERVGLPGATAFTRFFRQRAGETPAAFRTRARGGTLPQRRSALY</sequence>
<dbReference type="Pfam" id="PF02311">
    <property type="entry name" value="AraC_binding"/>
    <property type="match status" value="1"/>
</dbReference>
<keyword evidence="6" id="KW-1185">Reference proteome</keyword>
<accession>A0ABZ1MEA0</accession>
<proteinExistence type="predicted"/>
<dbReference type="InterPro" id="IPR011051">
    <property type="entry name" value="RmlC_Cupin_sf"/>
</dbReference>
<dbReference type="Pfam" id="PF12833">
    <property type="entry name" value="HTH_18"/>
    <property type="match status" value="1"/>
</dbReference>
<dbReference type="SMART" id="SM00342">
    <property type="entry name" value="HTH_ARAC"/>
    <property type="match status" value="1"/>
</dbReference>
<dbReference type="InterPro" id="IPR050204">
    <property type="entry name" value="AraC_XylS_family_regulators"/>
</dbReference>
<evidence type="ECO:0000256" key="1">
    <source>
        <dbReference type="ARBA" id="ARBA00023015"/>
    </source>
</evidence>
<dbReference type="PANTHER" id="PTHR46796">
    <property type="entry name" value="HTH-TYPE TRANSCRIPTIONAL ACTIVATOR RHAS-RELATED"/>
    <property type="match status" value="1"/>
</dbReference>
<dbReference type="SUPFAM" id="SSF46689">
    <property type="entry name" value="Homeodomain-like"/>
    <property type="match status" value="1"/>
</dbReference>